<dbReference type="InterPro" id="IPR003594">
    <property type="entry name" value="HATPase_dom"/>
</dbReference>
<evidence type="ECO:0000256" key="4">
    <source>
        <dbReference type="ARBA" id="ARBA00022553"/>
    </source>
</evidence>
<evidence type="ECO:0000256" key="13">
    <source>
        <dbReference type="SAM" id="Phobius"/>
    </source>
</evidence>
<dbReference type="EC" id="2.7.13.3" evidence="3"/>
<dbReference type="InterPro" id="IPR035965">
    <property type="entry name" value="PAS-like_dom_sf"/>
</dbReference>
<evidence type="ECO:0000256" key="11">
    <source>
        <dbReference type="ARBA" id="ARBA00023012"/>
    </source>
</evidence>
<dbReference type="GO" id="GO:0005524">
    <property type="term" value="F:ATP binding"/>
    <property type="evidence" value="ECO:0007669"/>
    <property type="project" value="UniProtKB-KW"/>
</dbReference>
<dbReference type="GO" id="GO:0030295">
    <property type="term" value="F:protein kinase activator activity"/>
    <property type="evidence" value="ECO:0007669"/>
    <property type="project" value="TreeGrafter"/>
</dbReference>
<keyword evidence="8" id="KW-0418">Kinase</keyword>
<feature type="transmembrane region" description="Helical" evidence="13">
    <location>
        <begin position="191"/>
        <end position="208"/>
    </location>
</feature>
<reference evidence="15 16" key="1">
    <citation type="submission" date="2020-08" db="EMBL/GenBank/DDBJ databases">
        <title>Cohnella phylogeny.</title>
        <authorList>
            <person name="Dunlap C."/>
        </authorList>
    </citation>
    <scope>NUCLEOTIDE SEQUENCE [LARGE SCALE GENOMIC DNA]</scope>
    <source>
        <strain evidence="15 16">DSM 103658</strain>
    </source>
</reference>
<dbReference type="EMBL" id="JACJVN010000006">
    <property type="protein sequence ID" value="MBB6675916.1"/>
    <property type="molecule type" value="Genomic_DNA"/>
</dbReference>
<evidence type="ECO:0000256" key="6">
    <source>
        <dbReference type="ARBA" id="ARBA00022692"/>
    </source>
</evidence>
<evidence type="ECO:0000256" key="2">
    <source>
        <dbReference type="ARBA" id="ARBA00004141"/>
    </source>
</evidence>
<keyword evidence="6 13" id="KW-0812">Transmembrane</keyword>
<keyword evidence="12 13" id="KW-0472">Membrane</keyword>
<dbReference type="SMART" id="SM00387">
    <property type="entry name" value="HATPase_c"/>
    <property type="match status" value="1"/>
</dbReference>
<keyword evidence="9" id="KW-0067">ATP-binding</keyword>
<comment type="catalytic activity">
    <reaction evidence="1">
        <text>ATP + protein L-histidine = ADP + protein N-phospho-L-histidine.</text>
        <dbReference type="EC" id="2.7.13.3"/>
    </reaction>
</comment>
<dbReference type="SUPFAM" id="SSF47384">
    <property type="entry name" value="Homodimeric domain of signal transducing histidine kinase"/>
    <property type="match status" value="1"/>
</dbReference>
<keyword evidence="10 13" id="KW-1133">Transmembrane helix</keyword>
<sequence>MLVVSYLAYRKRRQDVAQYCAWAMLAASFYSFGYACQIISTNLQQAKLWLNVQYIGIPFIVTFWLLLAIVYTGNRAYLKRWAAVLLFAIPVIILISQLTNDIHHLFYRELRFDPSDSNLSSVVITKGPLYWLHFGYFNVEAVVGMALYLRMYAKSIPIVRRQVVMLMVSGAAPWLLNMIYLAIFGRAEVDLTPFGFAISSFAYLWGIYRFNLLRLVPIAYQKVFETMQDGVVILDYDHNLSHVNEAARGMLRELRLWNGQTVSVHKVFASNPELLAKIAAGGADESRIAIRQGQELRQYQVRISTIYDQAGMEMGKLIIFSDVTQAVLYQEQLLANASQLEELNAFKDKLFAVVAHDIRDPLAMMVNLSEIIEEDFIEPGSEESHIFQKIGGQVRDTHLLVENLLDWVRSQRDKINFHPMVWELEPSIHQAAQTLKHHLERKRIRMSVSVQEGSEVYADKDMMELVLRNLMLNAIKYTGTGGWIQVEAADHGGHMIVSVKDSGAGVDSEVGKTLFHEVQPGSAPGTDGERGTGLGLYLCGKFVRLNGGDIGYTSVPGQGSTFYFTLPSTKTANVRQRTWKEIDAI</sequence>
<dbReference type="AlphaFoldDB" id="A0A841T788"/>
<dbReference type="SUPFAM" id="SSF55785">
    <property type="entry name" value="PYP-like sensor domain (PAS domain)"/>
    <property type="match status" value="1"/>
</dbReference>
<name>A0A841T788_9BACL</name>
<dbReference type="InterPro" id="IPR031621">
    <property type="entry name" value="HisKA_7TM"/>
</dbReference>
<dbReference type="GO" id="GO:0000156">
    <property type="term" value="F:phosphorelay response regulator activity"/>
    <property type="evidence" value="ECO:0007669"/>
    <property type="project" value="TreeGrafter"/>
</dbReference>
<dbReference type="Pfam" id="PF13188">
    <property type="entry name" value="PAS_8"/>
    <property type="match status" value="1"/>
</dbReference>
<dbReference type="CDD" id="cd00082">
    <property type="entry name" value="HisKA"/>
    <property type="match status" value="1"/>
</dbReference>
<dbReference type="GO" id="GO:0000155">
    <property type="term" value="F:phosphorelay sensor kinase activity"/>
    <property type="evidence" value="ECO:0007669"/>
    <property type="project" value="InterPro"/>
</dbReference>
<dbReference type="InterPro" id="IPR004358">
    <property type="entry name" value="Sig_transdc_His_kin-like_C"/>
</dbReference>
<organism evidence="15 16">
    <name type="scientific">Cohnella lubricantis</name>
    <dbReference type="NCBI Taxonomy" id="2163172"/>
    <lineage>
        <taxon>Bacteria</taxon>
        <taxon>Bacillati</taxon>
        <taxon>Bacillota</taxon>
        <taxon>Bacilli</taxon>
        <taxon>Bacillales</taxon>
        <taxon>Paenibacillaceae</taxon>
        <taxon>Cohnella</taxon>
    </lineage>
</organism>
<evidence type="ECO:0000256" key="10">
    <source>
        <dbReference type="ARBA" id="ARBA00022989"/>
    </source>
</evidence>
<feature type="transmembrane region" description="Helical" evidence="13">
    <location>
        <begin position="81"/>
        <end position="99"/>
    </location>
</feature>
<dbReference type="InterPro" id="IPR000014">
    <property type="entry name" value="PAS"/>
</dbReference>
<evidence type="ECO:0000256" key="1">
    <source>
        <dbReference type="ARBA" id="ARBA00000085"/>
    </source>
</evidence>
<dbReference type="Gene3D" id="3.30.450.20">
    <property type="entry name" value="PAS domain"/>
    <property type="match status" value="1"/>
</dbReference>
<dbReference type="InterPro" id="IPR036097">
    <property type="entry name" value="HisK_dim/P_sf"/>
</dbReference>
<feature type="transmembrane region" description="Helical" evidence="13">
    <location>
        <begin position="163"/>
        <end position="185"/>
    </location>
</feature>
<evidence type="ECO:0000313" key="15">
    <source>
        <dbReference type="EMBL" id="MBB6675916.1"/>
    </source>
</evidence>
<evidence type="ECO:0000259" key="14">
    <source>
        <dbReference type="PROSITE" id="PS50109"/>
    </source>
</evidence>
<dbReference type="SMART" id="SM00388">
    <property type="entry name" value="HisKA"/>
    <property type="match status" value="1"/>
</dbReference>
<dbReference type="InterPro" id="IPR050351">
    <property type="entry name" value="BphY/WalK/GraS-like"/>
</dbReference>
<evidence type="ECO:0000256" key="9">
    <source>
        <dbReference type="ARBA" id="ARBA00022840"/>
    </source>
</evidence>
<feature type="transmembrane region" description="Helical" evidence="13">
    <location>
        <begin position="20"/>
        <end position="40"/>
    </location>
</feature>
<feature type="transmembrane region" description="Helical" evidence="13">
    <location>
        <begin position="52"/>
        <end position="74"/>
    </location>
</feature>
<dbReference type="InterPro" id="IPR003661">
    <property type="entry name" value="HisK_dim/P_dom"/>
</dbReference>
<keyword evidence="5" id="KW-0808">Transferase</keyword>
<dbReference type="PANTHER" id="PTHR42878:SF7">
    <property type="entry name" value="SENSOR HISTIDINE KINASE GLRK"/>
    <property type="match status" value="1"/>
</dbReference>
<feature type="domain" description="Histidine kinase" evidence="14">
    <location>
        <begin position="353"/>
        <end position="570"/>
    </location>
</feature>
<dbReference type="PRINTS" id="PR00344">
    <property type="entry name" value="BCTRLSENSOR"/>
</dbReference>
<dbReference type="Gene3D" id="1.10.287.130">
    <property type="match status" value="1"/>
</dbReference>
<gene>
    <name evidence="15" type="ORF">H4Q31_01090</name>
</gene>
<dbReference type="SUPFAM" id="SSF55874">
    <property type="entry name" value="ATPase domain of HSP90 chaperone/DNA topoisomerase II/histidine kinase"/>
    <property type="match status" value="1"/>
</dbReference>
<evidence type="ECO:0000256" key="7">
    <source>
        <dbReference type="ARBA" id="ARBA00022741"/>
    </source>
</evidence>
<dbReference type="Proteomes" id="UP000574133">
    <property type="component" value="Unassembled WGS sequence"/>
</dbReference>
<dbReference type="GO" id="GO:0016020">
    <property type="term" value="C:membrane"/>
    <property type="evidence" value="ECO:0007669"/>
    <property type="project" value="UniProtKB-SubCell"/>
</dbReference>
<dbReference type="GO" id="GO:0007234">
    <property type="term" value="P:osmosensory signaling via phosphorelay pathway"/>
    <property type="evidence" value="ECO:0007669"/>
    <property type="project" value="TreeGrafter"/>
</dbReference>
<evidence type="ECO:0000256" key="8">
    <source>
        <dbReference type="ARBA" id="ARBA00022777"/>
    </source>
</evidence>
<keyword evidence="7" id="KW-0547">Nucleotide-binding</keyword>
<evidence type="ECO:0000313" key="16">
    <source>
        <dbReference type="Proteomes" id="UP000574133"/>
    </source>
</evidence>
<accession>A0A841T788</accession>
<dbReference type="Pfam" id="PF16927">
    <property type="entry name" value="HisKA_7TM"/>
    <property type="match status" value="1"/>
</dbReference>
<feature type="transmembrane region" description="Helical" evidence="13">
    <location>
        <begin position="130"/>
        <end position="151"/>
    </location>
</feature>
<keyword evidence="11" id="KW-0902">Two-component regulatory system</keyword>
<evidence type="ECO:0000256" key="5">
    <source>
        <dbReference type="ARBA" id="ARBA00022679"/>
    </source>
</evidence>
<comment type="caution">
    <text evidence="15">The sequence shown here is derived from an EMBL/GenBank/DDBJ whole genome shotgun (WGS) entry which is preliminary data.</text>
</comment>
<dbReference type="PROSITE" id="PS50109">
    <property type="entry name" value="HIS_KIN"/>
    <property type="match status" value="1"/>
</dbReference>
<dbReference type="InterPro" id="IPR005467">
    <property type="entry name" value="His_kinase_dom"/>
</dbReference>
<protein>
    <recommendedName>
        <fullName evidence="3">histidine kinase</fullName>
        <ecNumber evidence="3">2.7.13.3</ecNumber>
    </recommendedName>
</protein>
<keyword evidence="4" id="KW-0597">Phosphoprotein</keyword>
<proteinExistence type="predicted"/>
<keyword evidence="16" id="KW-1185">Reference proteome</keyword>
<dbReference type="PANTHER" id="PTHR42878">
    <property type="entry name" value="TWO-COMPONENT HISTIDINE KINASE"/>
    <property type="match status" value="1"/>
</dbReference>
<dbReference type="Pfam" id="PF02518">
    <property type="entry name" value="HATPase_c"/>
    <property type="match status" value="1"/>
</dbReference>
<comment type="subcellular location">
    <subcellularLocation>
        <location evidence="2">Membrane</location>
        <topology evidence="2">Multi-pass membrane protein</topology>
    </subcellularLocation>
</comment>
<dbReference type="Gene3D" id="3.30.565.10">
    <property type="entry name" value="Histidine kinase-like ATPase, C-terminal domain"/>
    <property type="match status" value="1"/>
</dbReference>
<dbReference type="Pfam" id="PF00512">
    <property type="entry name" value="HisKA"/>
    <property type="match status" value="1"/>
</dbReference>
<evidence type="ECO:0000256" key="3">
    <source>
        <dbReference type="ARBA" id="ARBA00012438"/>
    </source>
</evidence>
<dbReference type="InterPro" id="IPR036890">
    <property type="entry name" value="HATPase_C_sf"/>
</dbReference>
<evidence type="ECO:0000256" key="12">
    <source>
        <dbReference type="ARBA" id="ARBA00023136"/>
    </source>
</evidence>